<evidence type="ECO:0000313" key="1">
    <source>
        <dbReference type="EMBL" id="MBX37461.1"/>
    </source>
</evidence>
<reference evidence="1" key="1">
    <citation type="submission" date="2018-02" db="EMBL/GenBank/DDBJ databases">
        <title>Rhizophora mucronata_Transcriptome.</title>
        <authorList>
            <person name="Meera S.P."/>
            <person name="Sreeshan A."/>
            <person name="Augustine A."/>
        </authorList>
    </citation>
    <scope>NUCLEOTIDE SEQUENCE</scope>
    <source>
        <tissue evidence="1">Leaf</tissue>
    </source>
</reference>
<proteinExistence type="predicted"/>
<dbReference type="EMBL" id="GGEC01056977">
    <property type="protein sequence ID" value="MBX37461.1"/>
    <property type="molecule type" value="Transcribed_RNA"/>
</dbReference>
<protein>
    <submittedName>
        <fullName evidence="1">Uncharacterized protein</fullName>
    </submittedName>
</protein>
<name>A0A2P2N4M5_RHIMU</name>
<sequence length="12" mass="1226">MKGSLTSCGLDD</sequence>
<organism evidence="1">
    <name type="scientific">Rhizophora mucronata</name>
    <name type="common">Asiatic mangrove</name>
    <dbReference type="NCBI Taxonomy" id="61149"/>
    <lineage>
        <taxon>Eukaryota</taxon>
        <taxon>Viridiplantae</taxon>
        <taxon>Streptophyta</taxon>
        <taxon>Embryophyta</taxon>
        <taxon>Tracheophyta</taxon>
        <taxon>Spermatophyta</taxon>
        <taxon>Magnoliopsida</taxon>
        <taxon>eudicotyledons</taxon>
        <taxon>Gunneridae</taxon>
        <taxon>Pentapetalae</taxon>
        <taxon>rosids</taxon>
        <taxon>fabids</taxon>
        <taxon>Malpighiales</taxon>
        <taxon>Rhizophoraceae</taxon>
        <taxon>Rhizophora</taxon>
    </lineage>
</organism>
<accession>A0A2P2N4M5</accession>